<dbReference type="PANTHER" id="PTHR24305:SF166">
    <property type="entry name" value="CYTOCHROME P450 12A4, MITOCHONDRIAL-RELATED"/>
    <property type="match status" value="1"/>
</dbReference>
<dbReference type="InterPro" id="IPR017972">
    <property type="entry name" value="Cyt_P450_CS"/>
</dbReference>
<evidence type="ECO:0000256" key="1">
    <source>
        <dbReference type="ARBA" id="ARBA00001971"/>
    </source>
</evidence>
<proteinExistence type="inferred from homology"/>
<comment type="cofactor">
    <cofactor evidence="1 3">
        <name>heme</name>
        <dbReference type="ChEBI" id="CHEBI:30413"/>
    </cofactor>
</comment>
<keyword evidence="3 4" id="KW-0408">Iron</keyword>
<dbReference type="InterPro" id="IPR050121">
    <property type="entry name" value="Cytochrome_P450_monoxygenase"/>
</dbReference>
<evidence type="ECO:0000313" key="6">
    <source>
        <dbReference type="Proteomes" id="UP000321635"/>
    </source>
</evidence>
<dbReference type="GO" id="GO:0005506">
    <property type="term" value="F:iron ion binding"/>
    <property type="evidence" value="ECO:0007669"/>
    <property type="project" value="InterPro"/>
</dbReference>
<dbReference type="PROSITE" id="PS00086">
    <property type="entry name" value="CYTOCHROME_P450"/>
    <property type="match status" value="1"/>
</dbReference>
<accession>A0A511X7W1</accession>
<keyword evidence="4" id="KW-0560">Oxidoreductase</keyword>
<dbReference type="GO" id="GO:0020037">
    <property type="term" value="F:heme binding"/>
    <property type="evidence" value="ECO:0007669"/>
    <property type="project" value="InterPro"/>
</dbReference>
<dbReference type="OrthoDB" id="9764248at2"/>
<dbReference type="AlphaFoldDB" id="A0A511X7W1"/>
<dbReference type="PRINTS" id="PR00385">
    <property type="entry name" value="P450"/>
</dbReference>
<dbReference type="GO" id="GO:0016705">
    <property type="term" value="F:oxidoreductase activity, acting on paired donors, with incorporation or reduction of molecular oxygen"/>
    <property type="evidence" value="ECO:0007669"/>
    <property type="project" value="InterPro"/>
</dbReference>
<dbReference type="Pfam" id="PF00067">
    <property type="entry name" value="p450"/>
    <property type="match status" value="1"/>
</dbReference>
<protein>
    <submittedName>
        <fullName evidence="5">Cytochrome P450</fullName>
    </submittedName>
</protein>
<evidence type="ECO:0000313" key="5">
    <source>
        <dbReference type="EMBL" id="GEN59034.1"/>
    </source>
</evidence>
<dbReference type="Gene3D" id="1.10.630.10">
    <property type="entry name" value="Cytochrome P450"/>
    <property type="match status" value="1"/>
</dbReference>
<sequence>MSTLFTPSMPSSPPDSIGGFGVLTRLRRNGFSAFPERCFHEPVVSLRVPGKSLVLASSPEAMKALFIGQATTFRRLRMGRRVLGPIVGDGILVSEGAVWRERRKAMAPAFTPRAVAALTPHIATSSEEALQTLDDDSVVDVFAFMQILALDIAAVTMFSMASERFNASLREMVTSFMTGIGRPRPADFLLPLSALTVTDWRRARFRKRWVRLVEAIIAERPPAAAVGKPRDLFDLLVAALGVNGAPQGPEVIDEVGTMIVAGHETTATALFWSVWLLAHADDWQKMAADEVLNVDLSPDNAAANLENLPVVTAIVRESLRLFPPAFMTGREAVEDTELCGHVVRRGAMVLTPFWMLHRSPALWSQPNAFDPGRFLRGPEPDRFAYLPFGVGPHVCIGAQLAMAEAVFVLARLLQRYHVAICDDGPVLPVGVLSTRPSRAPAFRLTRRRVSR</sequence>
<feature type="binding site" description="axial binding residue" evidence="3">
    <location>
        <position position="395"/>
    </location>
    <ligand>
        <name>heme</name>
        <dbReference type="ChEBI" id="CHEBI:30413"/>
    </ligand>
    <ligandPart>
        <name>Fe</name>
        <dbReference type="ChEBI" id="CHEBI:18248"/>
    </ligandPart>
</feature>
<comment type="caution">
    <text evidence="5">The sequence shown here is derived from an EMBL/GenBank/DDBJ whole genome shotgun (WGS) entry which is preliminary data.</text>
</comment>
<evidence type="ECO:0000256" key="3">
    <source>
        <dbReference type="PIRSR" id="PIRSR602401-1"/>
    </source>
</evidence>
<comment type="similarity">
    <text evidence="2 4">Belongs to the cytochrome P450 family.</text>
</comment>
<name>A0A511X7W1_9PROT</name>
<evidence type="ECO:0000256" key="4">
    <source>
        <dbReference type="RuleBase" id="RU000461"/>
    </source>
</evidence>
<keyword evidence="3 4" id="KW-0349">Heme</keyword>
<dbReference type="PRINTS" id="PR00463">
    <property type="entry name" value="EP450I"/>
</dbReference>
<dbReference type="SUPFAM" id="SSF48264">
    <property type="entry name" value="Cytochrome P450"/>
    <property type="match status" value="1"/>
</dbReference>
<organism evidence="5 6">
    <name type="scientific">Acetobacter nitrogenifigens DSM 23921 = NBRC 105050</name>
    <dbReference type="NCBI Taxonomy" id="1120919"/>
    <lineage>
        <taxon>Bacteria</taxon>
        <taxon>Pseudomonadati</taxon>
        <taxon>Pseudomonadota</taxon>
        <taxon>Alphaproteobacteria</taxon>
        <taxon>Acetobacterales</taxon>
        <taxon>Acetobacteraceae</taxon>
        <taxon>Acetobacter</taxon>
    </lineage>
</organism>
<dbReference type="GO" id="GO:0004497">
    <property type="term" value="F:monooxygenase activity"/>
    <property type="evidence" value="ECO:0007669"/>
    <property type="project" value="UniProtKB-KW"/>
</dbReference>
<dbReference type="Proteomes" id="UP000321635">
    <property type="component" value="Unassembled WGS sequence"/>
</dbReference>
<dbReference type="RefSeq" id="WP_026397690.1">
    <property type="nucleotide sequence ID" value="NZ_AUBI01000005.1"/>
</dbReference>
<keyword evidence="3 4" id="KW-0479">Metal-binding</keyword>
<dbReference type="InterPro" id="IPR001128">
    <property type="entry name" value="Cyt_P450"/>
</dbReference>
<dbReference type="InterPro" id="IPR036396">
    <property type="entry name" value="Cyt_P450_sf"/>
</dbReference>
<dbReference type="InterPro" id="IPR002401">
    <property type="entry name" value="Cyt_P450_E_grp-I"/>
</dbReference>
<gene>
    <name evidence="5" type="ORF">ANI02nite_09180</name>
</gene>
<dbReference type="STRING" id="1120919.GCA_000429165_01677"/>
<keyword evidence="4" id="KW-0503">Monooxygenase</keyword>
<evidence type="ECO:0000256" key="2">
    <source>
        <dbReference type="ARBA" id="ARBA00010617"/>
    </source>
</evidence>
<dbReference type="EMBL" id="BJYF01000005">
    <property type="protein sequence ID" value="GEN59034.1"/>
    <property type="molecule type" value="Genomic_DNA"/>
</dbReference>
<dbReference type="PANTHER" id="PTHR24305">
    <property type="entry name" value="CYTOCHROME P450"/>
    <property type="match status" value="1"/>
</dbReference>
<reference evidence="5 6" key="1">
    <citation type="submission" date="2019-07" db="EMBL/GenBank/DDBJ databases">
        <title>Whole genome shotgun sequence of Acetobacter nitrogenifigens NBRC 105050.</title>
        <authorList>
            <person name="Hosoyama A."/>
            <person name="Uohara A."/>
            <person name="Ohji S."/>
            <person name="Ichikawa N."/>
        </authorList>
    </citation>
    <scope>NUCLEOTIDE SEQUENCE [LARGE SCALE GENOMIC DNA]</scope>
    <source>
        <strain evidence="5 6">NBRC 105050</strain>
    </source>
</reference>
<keyword evidence="6" id="KW-1185">Reference proteome</keyword>